<gene>
    <name evidence="2" type="ORF">DR864_11205</name>
</gene>
<name>A0A344TI00_9BACT</name>
<reference evidence="2 3" key="1">
    <citation type="submission" date="2018-07" db="EMBL/GenBank/DDBJ databases">
        <title>Genome sequencing of Runella.</title>
        <authorList>
            <person name="Baek M.-G."/>
            <person name="Yi H."/>
        </authorList>
    </citation>
    <scope>NUCLEOTIDE SEQUENCE [LARGE SCALE GENOMIC DNA]</scope>
    <source>
        <strain evidence="2 3">HYN0085</strain>
    </source>
</reference>
<dbReference type="SUPFAM" id="SSF52540">
    <property type="entry name" value="P-loop containing nucleoside triphosphate hydrolases"/>
    <property type="match status" value="1"/>
</dbReference>
<dbReference type="GO" id="GO:0016887">
    <property type="term" value="F:ATP hydrolysis activity"/>
    <property type="evidence" value="ECO:0007669"/>
    <property type="project" value="InterPro"/>
</dbReference>
<accession>A0A344TI00</accession>
<evidence type="ECO:0000313" key="2">
    <source>
        <dbReference type="EMBL" id="AXE18271.1"/>
    </source>
</evidence>
<proteinExistence type="predicted"/>
<dbReference type="InterPro" id="IPR049945">
    <property type="entry name" value="AAA_22"/>
</dbReference>
<dbReference type="KEGG" id="run:DR864_11205"/>
<dbReference type="OrthoDB" id="9805535at2"/>
<dbReference type="EMBL" id="CP030850">
    <property type="protein sequence ID" value="AXE18271.1"/>
    <property type="molecule type" value="Genomic_DNA"/>
</dbReference>
<dbReference type="PANTHER" id="PTHR34301">
    <property type="entry name" value="DNA-BINDING PROTEIN-RELATED"/>
    <property type="match status" value="1"/>
</dbReference>
<protein>
    <recommendedName>
        <fullName evidence="1">ORC1/DEAH AAA+ ATPase domain-containing protein</fullName>
    </recommendedName>
</protein>
<dbReference type="Gene3D" id="3.40.50.300">
    <property type="entry name" value="P-loop containing nucleotide triphosphate hydrolases"/>
    <property type="match status" value="1"/>
</dbReference>
<evidence type="ECO:0000313" key="3">
    <source>
        <dbReference type="Proteomes" id="UP000251993"/>
    </source>
</evidence>
<dbReference type="PANTHER" id="PTHR34301:SF8">
    <property type="entry name" value="ATPASE DOMAIN-CONTAINING PROTEIN"/>
    <property type="match status" value="1"/>
</dbReference>
<dbReference type="Proteomes" id="UP000251993">
    <property type="component" value="Chromosome"/>
</dbReference>
<keyword evidence="3" id="KW-1185">Reference proteome</keyword>
<dbReference type="AlphaFoldDB" id="A0A344TI00"/>
<evidence type="ECO:0000259" key="1">
    <source>
        <dbReference type="Pfam" id="PF13401"/>
    </source>
</evidence>
<dbReference type="InterPro" id="IPR027417">
    <property type="entry name" value="P-loop_NTPase"/>
</dbReference>
<sequence length="392" mass="45072">MKNQVGPPVTGNDFFGRKKELLQAWDLLDNGNHLLLPAPRRVGKTSFVLQLRKDAQKHDWKAIYFNVEDGSDETGFMRMFVDALKKEENWFKKNAKNTFDSIGKIMSSLEAEVEVQGVKTTLKWSNAAKSDLKRELEKLLEDTGKCLIIIDELPVLLSRLANIPEGKGRVGDFLHWLRSFRQNPDSEIRWIFCGSISMDTFAERLGITKTINDLYSFSLGAFGEEEARQFLQQLATDQKVAMSAEVQEALIKAVGWPLPYYLQLLFAQLRFIHNQPNGLVLTPEHVTTAFERASDSSNLNTWIERLEEQLAPTDAKWAKNLLDTLCVKEKGFRRDQLEQVLVRNNVTPEEAKDKTAFLLKTLTHDGYLIEHTGEYGFRSPLLRNYWYKQRLQ</sequence>
<organism evidence="2 3">
    <name type="scientific">Runella rosea</name>
    <dbReference type="NCBI Taxonomy" id="2259595"/>
    <lineage>
        <taxon>Bacteria</taxon>
        <taxon>Pseudomonadati</taxon>
        <taxon>Bacteroidota</taxon>
        <taxon>Cytophagia</taxon>
        <taxon>Cytophagales</taxon>
        <taxon>Spirosomataceae</taxon>
        <taxon>Runella</taxon>
    </lineage>
</organism>
<feature type="domain" description="ORC1/DEAH AAA+ ATPase" evidence="1">
    <location>
        <begin position="31"/>
        <end position="197"/>
    </location>
</feature>
<dbReference type="Pfam" id="PF13401">
    <property type="entry name" value="AAA_22"/>
    <property type="match status" value="1"/>
</dbReference>
<dbReference type="RefSeq" id="WP_114067055.1">
    <property type="nucleotide sequence ID" value="NZ_CP030850.1"/>
</dbReference>